<comment type="caution">
    <text evidence="1">The sequence shown here is derived from an EMBL/GenBank/DDBJ whole genome shotgun (WGS) entry which is preliminary data.</text>
</comment>
<protein>
    <submittedName>
        <fullName evidence="1">Uncharacterized protein</fullName>
    </submittedName>
</protein>
<dbReference type="AlphaFoldDB" id="D0W4L1"/>
<evidence type="ECO:0000313" key="2">
    <source>
        <dbReference type="Proteomes" id="UP000003294"/>
    </source>
</evidence>
<dbReference type="Proteomes" id="UP000003294">
    <property type="component" value="Unassembled WGS sequence"/>
</dbReference>
<accession>D0W4L1</accession>
<dbReference type="EMBL" id="ACDY02000010">
    <property type="protein sequence ID" value="EEZ71156.1"/>
    <property type="molecule type" value="Genomic_DNA"/>
</dbReference>
<name>D0W4L1_NEICI</name>
<proteinExistence type="predicted"/>
<organism evidence="1 2">
    <name type="scientific">Neisseria cinerea ATCC 14685</name>
    <dbReference type="NCBI Taxonomy" id="546262"/>
    <lineage>
        <taxon>Bacteria</taxon>
        <taxon>Pseudomonadati</taxon>
        <taxon>Pseudomonadota</taxon>
        <taxon>Betaproteobacteria</taxon>
        <taxon>Neisseriales</taxon>
        <taxon>Neisseriaceae</taxon>
        <taxon>Neisseria</taxon>
    </lineage>
</organism>
<gene>
    <name evidence="1" type="ORF">NEICINOT_04609</name>
</gene>
<sequence length="93" mass="10323">MSRVGRLAPQIGDYDRAGRMYLRSGLVGRLAPQIGDYDSSDTNSTVNLLCRKTCPTNRGLRHLPTYVSSQGIVGRLAPQIGDYDNRLYITFTT</sequence>
<evidence type="ECO:0000313" key="1">
    <source>
        <dbReference type="EMBL" id="EEZ71156.1"/>
    </source>
</evidence>
<reference evidence="1 2" key="1">
    <citation type="submission" date="2009-10" db="EMBL/GenBank/DDBJ databases">
        <authorList>
            <person name="Weinstock G."/>
            <person name="Sodergren E."/>
            <person name="Clifton S."/>
            <person name="Fulton L."/>
            <person name="Fulton B."/>
            <person name="Courtney L."/>
            <person name="Fronick C."/>
            <person name="Harrison M."/>
            <person name="Strong C."/>
            <person name="Farmer C."/>
            <person name="Delahaunty K."/>
            <person name="Markovic C."/>
            <person name="Hall O."/>
            <person name="Minx P."/>
            <person name="Tomlinson C."/>
            <person name="Mitreva M."/>
            <person name="Nelson J."/>
            <person name="Hou S."/>
            <person name="Wollam A."/>
            <person name="Pepin K.H."/>
            <person name="Johnson M."/>
            <person name="Bhonagiri V."/>
            <person name="Nash W.E."/>
            <person name="Warren W."/>
            <person name="Chinwalla A."/>
            <person name="Mardis E.R."/>
            <person name="Wilson R.K."/>
        </authorList>
    </citation>
    <scope>NUCLEOTIDE SEQUENCE [LARGE SCALE GENOMIC DNA]</scope>
    <source>
        <strain evidence="1 2">ATCC 14685</strain>
    </source>
</reference>